<gene>
    <name evidence="3" type="ORF">MP11Mi_21910</name>
</gene>
<evidence type="ECO:0000313" key="3">
    <source>
        <dbReference type="EMBL" id="WOC13094.1"/>
    </source>
</evidence>
<keyword evidence="2" id="KW-0812">Transmembrane</keyword>
<protein>
    <submittedName>
        <fullName evidence="3">Uncharacterized protein</fullName>
    </submittedName>
</protein>
<feature type="compositionally biased region" description="Polar residues" evidence="1">
    <location>
        <begin position="1"/>
        <end position="31"/>
    </location>
</feature>
<proteinExistence type="predicted"/>
<reference evidence="3" key="1">
    <citation type="submission" date="2023-06" db="EMBL/GenBank/DDBJ databases">
        <title>Gordonia sp. nov. and Pseudochrobactrum sp. nov., two species isolated from the burying beetle Nicrophorus vespilloides.</title>
        <authorList>
            <person name="Poehlein A."/>
            <person name="Guzman J."/>
            <person name="Daniel R."/>
            <person name="Vilcinskas A."/>
        </authorList>
    </citation>
    <scope>NUCLEOTIDE SEQUENCE</scope>
    <source>
        <strain evidence="3">MP11Mi</strain>
    </source>
</reference>
<dbReference type="EMBL" id="CP128986">
    <property type="protein sequence ID" value="WOC13094.1"/>
    <property type="molecule type" value="Genomic_DNA"/>
</dbReference>
<name>A0AA97CVD0_9ACTN</name>
<organism evidence="3">
    <name type="scientific">Gordonia sp. MP11Mi</name>
    <dbReference type="NCBI Taxonomy" id="3022769"/>
    <lineage>
        <taxon>Bacteria</taxon>
        <taxon>Bacillati</taxon>
        <taxon>Actinomycetota</taxon>
        <taxon>Actinomycetes</taxon>
        <taxon>Mycobacteriales</taxon>
        <taxon>Gordoniaceae</taxon>
        <taxon>Gordonia</taxon>
    </lineage>
</organism>
<evidence type="ECO:0000256" key="1">
    <source>
        <dbReference type="SAM" id="MobiDB-lite"/>
    </source>
</evidence>
<evidence type="ECO:0000256" key="2">
    <source>
        <dbReference type="SAM" id="Phobius"/>
    </source>
</evidence>
<keyword evidence="2" id="KW-0472">Membrane</keyword>
<feature type="region of interest" description="Disordered" evidence="1">
    <location>
        <begin position="1"/>
        <end position="38"/>
    </location>
</feature>
<keyword evidence="2" id="KW-1133">Transmembrane helix</keyword>
<dbReference type="AlphaFoldDB" id="A0AA97CVD0"/>
<accession>A0AA97CVD0</accession>
<sequence length="178" mass="18565">MIASPHETSATTRSLSFGRSTLSHTMTTQPSEPAAVPRVEDRRRRLAAIGIAVVCVVAVIVGGVFAYRAVTSADPKTDTELVDAQARGYLDDVSHADLRGASARMCQALGSVVSGGGDVPHLPSARGSVRKGTTVVDHISVDGDTATVDASVRYGSTSVPTPMTLRRESDGWCITDVG</sequence>
<feature type="transmembrane region" description="Helical" evidence="2">
    <location>
        <begin position="46"/>
        <end position="67"/>
    </location>
</feature>